<comment type="similarity">
    <text evidence="1">Belongs to the CCDC22 family.</text>
</comment>
<dbReference type="Pfam" id="PF21674">
    <property type="entry name" value="CCDC22_N"/>
    <property type="match status" value="1"/>
</dbReference>
<dbReference type="PANTHER" id="PTHR15668">
    <property type="entry name" value="JM1 PROTEIN"/>
    <property type="match status" value="1"/>
</dbReference>
<name>A0A5B8MZG2_9CHLO</name>
<dbReference type="GO" id="GO:0097602">
    <property type="term" value="F:cullin family protein binding"/>
    <property type="evidence" value="ECO:0007669"/>
    <property type="project" value="TreeGrafter"/>
</dbReference>
<feature type="coiled-coil region" evidence="2">
    <location>
        <begin position="586"/>
        <end position="613"/>
    </location>
</feature>
<dbReference type="InterPro" id="IPR048348">
    <property type="entry name" value="CCDC22_CC"/>
</dbReference>
<dbReference type="AlphaFoldDB" id="A0A5B8MZG2"/>
<dbReference type="InterPro" id="IPR008530">
    <property type="entry name" value="CCDC22"/>
</dbReference>
<dbReference type="InterPro" id="IPR048349">
    <property type="entry name" value="CCDC22_N"/>
</dbReference>
<evidence type="ECO:0008006" key="8">
    <source>
        <dbReference type="Google" id="ProtNLM"/>
    </source>
</evidence>
<dbReference type="Proteomes" id="UP000316726">
    <property type="component" value="Chromosome 15"/>
</dbReference>
<evidence type="ECO:0000259" key="5">
    <source>
        <dbReference type="Pfam" id="PF21674"/>
    </source>
</evidence>
<sequence length="619" mass="69627">MAGLEEADGALFAALRQQGLESASTLPSLKKIGPDEVYGICAESVKQIIPNTSIPLTLTPNPSDRFRACTGLTNEIKAIGYKFDLGFQQILYPTEKEVRQLLVFLISNFPKAKGQQLQADCAENEEQSLHGKVGNALRRALKLAEKTSEERDEYESAELRPSFTSSFWYGWEGAGPDDLVRLKGAEKQQLVDYLVERSAFERACGNAGRFTLRDLPLSLSEEALREIGNKLQAQDANAMQASSAASTIQARSKSTASSLEFGVYGSRASSGDGARESGGRQGSEAASGASDRTSGEEETSEEKKKESIADIRKRELGELHRQLVGLNQRCADLRESMESKLQSIKATEKEILDLQSKVKDLSGQHSVWKEAVAIAVQANKGGDLETSLGVLQDEISALEADMKRSHEEWLELKNPVLQEIERMRSIDVQKKQRREKIARDTVEMKNKIKRLQIDLRHRKNEKQVLQQDYKNADKTLNRYTYVERIGEIIKNVKKQEVEIERILVDTFQVQRDINSAEESLHRAYTLADETIFREARSSKSVASKDLYQLLSSMHSNFAQVVENIRAIGKMERESQDCIRKTEELLRTPFEEKIQQARRDLSNLNNEIARLEAQGERVKE</sequence>
<proteinExistence type="inferred from homology"/>
<evidence type="ECO:0000256" key="2">
    <source>
        <dbReference type="SAM" id="Coils"/>
    </source>
</evidence>
<dbReference type="Pfam" id="PF05667">
    <property type="entry name" value="CCDC22_CC"/>
    <property type="match status" value="1"/>
</dbReference>
<keyword evidence="7" id="KW-1185">Reference proteome</keyword>
<feature type="domain" description="CCDC22 N-terminal" evidence="5">
    <location>
        <begin position="4"/>
        <end position="110"/>
    </location>
</feature>
<feature type="domain" description="CCDC22 coiled-coil" evidence="4">
    <location>
        <begin position="219"/>
        <end position="583"/>
    </location>
</feature>
<reference evidence="6 7" key="1">
    <citation type="submission" date="2018-07" db="EMBL/GenBank/DDBJ databases">
        <title>The complete nuclear genome of the prasinophyte Chloropicon primus (CCMP1205).</title>
        <authorList>
            <person name="Pombert J.-F."/>
            <person name="Otis C."/>
            <person name="Turmel M."/>
            <person name="Lemieux C."/>
        </authorList>
    </citation>
    <scope>NUCLEOTIDE SEQUENCE [LARGE SCALE GENOMIC DNA]</scope>
    <source>
        <strain evidence="6 7">CCMP1205</strain>
    </source>
</reference>
<protein>
    <recommendedName>
        <fullName evidence="8">Coiled-coil domain-containing protein 22 homolog</fullName>
    </recommendedName>
</protein>
<evidence type="ECO:0000256" key="1">
    <source>
        <dbReference type="ARBA" id="ARBA00006438"/>
    </source>
</evidence>
<evidence type="ECO:0000256" key="3">
    <source>
        <dbReference type="SAM" id="MobiDB-lite"/>
    </source>
</evidence>
<dbReference type="OrthoDB" id="10266736at2759"/>
<evidence type="ECO:0000313" key="6">
    <source>
        <dbReference type="EMBL" id="QDZ24930.1"/>
    </source>
</evidence>
<dbReference type="PANTHER" id="PTHR15668:SF4">
    <property type="entry name" value="COILED-COIL DOMAIN-CONTAINING PROTEIN 22"/>
    <property type="match status" value="1"/>
</dbReference>
<feature type="region of interest" description="Disordered" evidence="3">
    <location>
        <begin position="267"/>
        <end position="308"/>
    </location>
</feature>
<dbReference type="STRING" id="1764295.A0A5B8MZG2"/>
<organism evidence="6 7">
    <name type="scientific">Chloropicon primus</name>
    <dbReference type="NCBI Taxonomy" id="1764295"/>
    <lineage>
        <taxon>Eukaryota</taxon>
        <taxon>Viridiplantae</taxon>
        <taxon>Chlorophyta</taxon>
        <taxon>Chloropicophyceae</taxon>
        <taxon>Chloropicales</taxon>
        <taxon>Chloropicaceae</taxon>
        <taxon>Chloropicon</taxon>
    </lineage>
</organism>
<feature type="coiled-coil region" evidence="2">
    <location>
        <begin position="316"/>
        <end position="364"/>
    </location>
</feature>
<accession>A0A5B8MZG2</accession>
<evidence type="ECO:0000259" key="4">
    <source>
        <dbReference type="Pfam" id="PF05667"/>
    </source>
</evidence>
<dbReference type="EMBL" id="CP031048">
    <property type="protein sequence ID" value="QDZ24930.1"/>
    <property type="molecule type" value="Genomic_DNA"/>
</dbReference>
<gene>
    <name evidence="6" type="ORF">A3770_15p74480</name>
</gene>
<keyword evidence="2" id="KW-0175">Coiled coil</keyword>
<dbReference type="GO" id="GO:2000060">
    <property type="term" value="P:positive regulation of ubiquitin-dependent protein catabolic process"/>
    <property type="evidence" value="ECO:0007669"/>
    <property type="project" value="TreeGrafter"/>
</dbReference>
<evidence type="ECO:0000313" key="7">
    <source>
        <dbReference type="Proteomes" id="UP000316726"/>
    </source>
</evidence>